<proteinExistence type="predicted"/>
<dbReference type="RefSeq" id="WP_164953804.1">
    <property type="nucleotide sequence ID" value="NZ_CP046363.1"/>
</dbReference>
<keyword evidence="2" id="KW-0012">Acyltransferase</keyword>
<accession>A0AAE6X3E6</accession>
<dbReference type="AlphaFoldDB" id="A0AAE6X3E6"/>
<sequence length="203" mass="23475">MISIVSLHELITDGLTKEEFNKSIVKDFRCPKNLDVESFLIEKSFDSCSRDFTRTYFIVDNDESKEFYESVIAYFTITNKKFDFAEEASGSLKNKLTGSRKAESLYTILIAQLGKNDNYSGVEISGKQILSEAETKCIEVYDIIGTKIIALEHHDDEKLHNFYEENNYALLDHASDKENNLQLRYKKIDKVLIEENLSYKTTY</sequence>
<organism evidence="3 4">
    <name type="scientific">Macrococcoides canis</name>
    <dbReference type="NCBI Taxonomy" id="1855823"/>
    <lineage>
        <taxon>Bacteria</taxon>
        <taxon>Bacillati</taxon>
        <taxon>Bacillota</taxon>
        <taxon>Bacilli</taxon>
        <taxon>Bacillales</taxon>
        <taxon>Staphylococcaceae</taxon>
        <taxon>Macrococcoides</taxon>
    </lineage>
</organism>
<evidence type="ECO:0000256" key="2">
    <source>
        <dbReference type="ARBA" id="ARBA00023315"/>
    </source>
</evidence>
<protein>
    <submittedName>
        <fullName evidence="3">Uncharacterized protein</fullName>
    </submittedName>
</protein>
<reference evidence="3" key="1">
    <citation type="journal article" date="2020" name="Antimicrob. Agents Chemother.">
        <title>The novel macrolide resistance genes mef(D), msr(F) and msr(H) are present on resistance islands in Macrococcus canis, Macrococcus caseolyticus and Staphylococcus aureus.</title>
        <authorList>
            <person name="Schwendener S."/>
            <person name="Dona V."/>
            <person name="Perreten V."/>
        </authorList>
    </citation>
    <scope>NUCLEOTIDE SEQUENCE</scope>
    <source>
        <strain evidence="3">Epi0076A</strain>
    </source>
</reference>
<evidence type="ECO:0000256" key="1">
    <source>
        <dbReference type="ARBA" id="ARBA00022679"/>
    </source>
</evidence>
<dbReference type="PANTHER" id="PTHR36449">
    <property type="entry name" value="ACETYLTRANSFERASE-RELATED"/>
    <property type="match status" value="1"/>
</dbReference>
<dbReference type="EMBL" id="CP047363">
    <property type="protein sequence ID" value="QIH79052.1"/>
    <property type="molecule type" value="Genomic_DNA"/>
</dbReference>
<name>A0AAE6X3E6_9STAP</name>
<dbReference type="Proteomes" id="UP000501122">
    <property type="component" value="Chromosome"/>
</dbReference>
<dbReference type="PANTHER" id="PTHR36449:SF1">
    <property type="entry name" value="ACETYLTRANSFERASE"/>
    <property type="match status" value="1"/>
</dbReference>
<evidence type="ECO:0000313" key="4">
    <source>
        <dbReference type="Proteomes" id="UP000501122"/>
    </source>
</evidence>
<dbReference type="Gene3D" id="3.40.630.30">
    <property type="match status" value="1"/>
</dbReference>
<evidence type="ECO:0000313" key="3">
    <source>
        <dbReference type="EMBL" id="QIH79052.1"/>
    </source>
</evidence>
<gene>
    <name evidence="3" type="ORF">GTN30_10385</name>
</gene>
<dbReference type="GO" id="GO:0016746">
    <property type="term" value="F:acyltransferase activity"/>
    <property type="evidence" value="ECO:0007669"/>
    <property type="project" value="UniProtKB-KW"/>
</dbReference>
<keyword evidence="1" id="KW-0808">Transferase</keyword>